<protein>
    <submittedName>
        <fullName evidence="1">Uncharacterized protein</fullName>
    </submittedName>
</protein>
<sequence>MSPNSDERIVYFCFLLILKIIKTNLKDDGRTELFSAAKSLGYEAVASDLHEQEIPRFPGMTG</sequence>
<name>A0ABU8NM22_9SPHI</name>
<proteinExistence type="predicted"/>
<dbReference type="EMBL" id="JBBEUB010000003">
    <property type="protein sequence ID" value="MEJ2903216.1"/>
    <property type="molecule type" value="Genomic_DNA"/>
</dbReference>
<dbReference type="Proteomes" id="UP001378956">
    <property type="component" value="Unassembled WGS sequence"/>
</dbReference>
<evidence type="ECO:0000313" key="1">
    <source>
        <dbReference type="EMBL" id="MEJ2903216.1"/>
    </source>
</evidence>
<evidence type="ECO:0000313" key="2">
    <source>
        <dbReference type="Proteomes" id="UP001378956"/>
    </source>
</evidence>
<dbReference type="RefSeq" id="WP_337716561.1">
    <property type="nucleotide sequence ID" value="NZ_JBBEUB010000003.1"/>
</dbReference>
<gene>
    <name evidence="1" type="ORF">WAE58_12310</name>
</gene>
<reference evidence="1 2" key="1">
    <citation type="submission" date="2024-03" db="EMBL/GenBank/DDBJ databases">
        <title>Sequence of Lycoming College Course Isolates.</title>
        <authorList>
            <person name="Plotts O."/>
            <person name="Newman J."/>
        </authorList>
    </citation>
    <scope>NUCLEOTIDE SEQUENCE [LARGE SCALE GENOMIC DNA]</scope>
    <source>
        <strain evidence="1 2">CJB-3</strain>
    </source>
</reference>
<keyword evidence="2" id="KW-1185">Reference proteome</keyword>
<comment type="caution">
    <text evidence="1">The sequence shown here is derived from an EMBL/GenBank/DDBJ whole genome shotgun (WGS) entry which is preliminary data.</text>
</comment>
<organism evidence="1 2">
    <name type="scientific">Pedobacter panaciterrae</name>
    <dbReference type="NCBI Taxonomy" id="363849"/>
    <lineage>
        <taxon>Bacteria</taxon>
        <taxon>Pseudomonadati</taxon>
        <taxon>Bacteroidota</taxon>
        <taxon>Sphingobacteriia</taxon>
        <taxon>Sphingobacteriales</taxon>
        <taxon>Sphingobacteriaceae</taxon>
        <taxon>Pedobacter</taxon>
    </lineage>
</organism>
<accession>A0ABU8NM22</accession>